<keyword evidence="4" id="KW-1185">Reference proteome</keyword>
<organism evidence="3 4">
    <name type="scientific">Lucilia cuprina</name>
    <name type="common">Green bottle fly</name>
    <name type="synonym">Australian sheep blowfly</name>
    <dbReference type="NCBI Taxonomy" id="7375"/>
    <lineage>
        <taxon>Eukaryota</taxon>
        <taxon>Metazoa</taxon>
        <taxon>Ecdysozoa</taxon>
        <taxon>Arthropoda</taxon>
        <taxon>Hexapoda</taxon>
        <taxon>Insecta</taxon>
        <taxon>Pterygota</taxon>
        <taxon>Neoptera</taxon>
        <taxon>Endopterygota</taxon>
        <taxon>Diptera</taxon>
        <taxon>Brachycera</taxon>
        <taxon>Muscomorpha</taxon>
        <taxon>Oestroidea</taxon>
        <taxon>Calliphoridae</taxon>
        <taxon>Luciliinae</taxon>
        <taxon>Lucilia</taxon>
    </lineage>
</organism>
<feature type="compositionally biased region" description="Gly residues" evidence="1">
    <location>
        <begin position="93"/>
        <end position="103"/>
    </location>
</feature>
<feature type="signal peptide" evidence="2">
    <location>
        <begin position="1"/>
        <end position="23"/>
    </location>
</feature>
<accession>A0A0L0BX06</accession>
<dbReference type="STRING" id="7375.A0A0L0BX06"/>
<dbReference type="Proteomes" id="UP000037069">
    <property type="component" value="Unassembled WGS sequence"/>
</dbReference>
<feature type="region of interest" description="Disordered" evidence="1">
    <location>
        <begin position="31"/>
        <end position="53"/>
    </location>
</feature>
<gene>
    <name evidence="3" type="ORF">FF38_01647</name>
</gene>
<keyword evidence="2" id="KW-0732">Signal</keyword>
<feature type="compositionally biased region" description="Low complexity" evidence="1">
    <location>
        <begin position="310"/>
        <end position="322"/>
    </location>
</feature>
<feature type="region of interest" description="Disordered" evidence="1">
    <location>
        <begin position="297"/>
        <end position="351"/>
    </location>
</feature>
<sequence length="351" mass="34432">MKSVQFVLAAVLIVLSHVYMSAAQGQGGYGGSVGSWSSASSQSGQPGAPGSTQFSYGYGGVDANGMPYGGSSGNGGYHVNVTDEHGRQHSYSGGQGGFGGQPGQPGHPGSMGTHSYSSTNTNRGGYQNSSSASAYATAWIKMKSVQYVVAGILIVVLSQVLMSAAQGQGGHGGSDGQPGAPGGNGGSAGQPGAPGSNGGNPGQPGAPGGSGYSGTNAGVLIVLTNVPMNKAQGQGGNGSTAGSWSSANSQSGQPGAPGNSQFSYGYSGIDANGMPYGGASGNGSYYVNVTDEHGRQYSYSGVGGQGGFGQQSSQPGQPGSMGTHSYASTNTNRGDNQNSSSSSSYASSWSF</sequence>
<comment type="caution">
    <text evidence="3">The sequence shown here is derived from an EMBL/GenBank/DDBJ whole genome shotgun (WGS) entry which is preliminary data.</text>
</comment>
<reference evidence="3 4" key="1">
    <citation type="journal article" date="2015" name="Nat. Commun.">
        <title>Lucilia cuprina genome unlocks parasitic fly biology to underpin future interventions.</title>
        <authorList>
            <person name="Anstead C.A."/>
            <person name="Korhonen P.K."/>
            <person name="Young N.D."/>
            <person name="Hall R.S."/>
            <person name="Jex A.R."/>
            <person name="Murali S.C."/>
            <person name="Hughes D.S."/>
            <person name="Lee S.F."/>
            <person name="Perry T."/>
            <person name="Stroehlein A.J."/>
            <person name="Ansell B.R."/>
            <person name="Breugelmans B."/>
            <person name="Hofmann A."/>
            <person name="Qu J."/>
            <person name="Dugan S."/>
            <person name="Lee S.L."/>
            <person name="Chao H."/>
            <person name="Dinh H."/>
            <person name="Han Y."/>
            <person name="Doddapaneni H.V."/>
            <person name="Worley K.C."/>
            <person name="Muzny D.M."/>
            <person name="Ioannidis P."/>
            <person name="Waterhouse R.M."/>
            <person name="Zdobnov E.M."/>
            <person name="James P.J."/>
            <person name="Bagnall N.H."/>
            <person name="Kotze A.C."/>
            <person name="Gibbs R.A."/>
            <person name="Richards S."/>
            <person name="Batterham P."/>
            <person name="Gasser R.B."/>
        </authorList>
    </citation>
    <scope>NUCLEOTIDE SEQUENCE [LARGE SCALE GENOMIC DNA]</scope>
    <source>
        <strain evidence="3 4">LS</strain>
        <tissue evidence="3">Full body</tissue>
    </source>
</reference>
<feature type="compositionally biased region" description="Low complexity" evidence="1">
    <location>
        <begin position="34"/>
        <end position="51"/>
    </location>
</feature>
<feature type="chain" id="PRO_5005535402" evidence="2">
    <location>
        <begin position="24"/>
        <end position="351"/>
    </location>
</feature>
<feature type="region of interest" description="Disordered" evidence="1">
    <location>
        <begin position="166"/>
        <end position="211"/>
    </location>
</feature>
<dbReference type="AlphaFoldDB" id="A0A0L0BX06"/>
<feature type="compositionally biased region" description="Polar residues" evidence="1">
    <location>
        <begin position="112"/>
        <end position="129"/>
    </location>
</feature>
<evidence type="ECO:0000313" key="3">
    <source>
        <dbReference type="EMBL" id="KNC24583.1"/>
    </source>
</evidence>
<feature type="compositionally biased region" description="Gly residues" evidence="1">
    <location>
        <begin position="195"/>
        <end position="211"/>
    </location>
</feature>
<feature type="compositionally biased region" description="Polar residues" evidence="1">
    <location>
        <begin position="240"/>
        <end position="261"/>
    </location>
</feature>
<feature type="compositionally biased region" description="Low complexity" evidence="1">
    <location>
        <begin position="339"/>
        <end position="351"/>
    </location>
</feature>
<dbReference type="OrthoDB" id="8069077at2759"/>
<evidence type="ECO:0000256" key="2">
    <source>
        <dbReference type="SAM" id="SignalP"/>
    </source>
</evidence>
<evidence type="ECO:0000313" key="4">
    <source>
        <dbReference type="Proteomes" id="UP000037069"/>
    </source>
</evidence>
<name>A0A0L0BX06_LUCCU</name>
<protein>
    <submittedName>
        <fullName evidence="3">Uncharacterized protein</fullName>
    </submittedName>
</protein>
<dbReference type="EMBL" id="JRES01001207">
    <property type="protein sequence ID" value="KNC24583.1"/>
    <property type="molecule type" value="Genomic_DNA"/>
</dbReference>
<proteinExistence type="predicted"/>
<feature type="compositionally biased region" description="Polar residues" evidence="1">
    <location>
        <begin position="323"/>
        <end position="338"/>
    </location>
</feature>
<feature type="region of interest" description="Disordered" evidence="1">
    <location>
        <begin position="230"/>
        <end position="261"/>
    </location>
</feature>
<feature type="region of interest" description="Disordered" evidence="1">
    <location>
        <begin position="74"/>
        <end position="129"/>
    </location>
</feature>
<feature type="compositionally biased region" description="Gly residues" evidence="1">
    <location>
        <begin position="167"/>
        <end position="189"/>
    </location>
</feature>
<dbReference type="OMA" id="GWCGTRI"/>
<evidence type="ECO:0000256" key="1">
    <source>
        <dbReference type="SAM" id="MobiDB-lite"/>
    </source>
</evidence>